<sequence length="509" mass="58835">MSSTVQRRNFSKTYRHLASSNDAPDECQLIEIRRVLADALESLEAFKQELEVDDEDLEMLVRPKSIHEVATPEEEEYSEIRELLEFIECHRSITSVIRRLPAEIIAEILLHTRPAWQQLEEYPIVHNTCQGPWSHSRVSYMWRIISLSLPQIWSDLTIDEVTATKCRDRLHVLKLWLERSGNKSLRVIGNIEGEAIIPEYDNMMRMLVAESHRWDIFMWNVELARRKSTPPGGIEAYCRQVALTTEVWDGPVDQDIQRPNLRMYHLGGSGIDSDVFRLLRSAPNLEALSLDIRIRSRFLPDETMVFTHIQRLELYYRSVNLLKYLSLPLLRALVITTTSFRLVAEFLRRSQCPLEILCIRDPVLLDARMIQVLEAVPTLKELFLSWTHECTVDSASVDSHIILEKLTVKEGRPLLLPSLTTFSMDVYNDTNLDALFDMLESRCTEMEDRPLKEVTFTCDNLNIQGLPLIRMKGGLAGLKFRHGLKGALIRRGVHCELELSFLDRRPTCV</sequence>
<proteinExistence type="predicted"/>
<comment type="caution">
    <text evidence="1">The sequence shown here is derived from an EMBL/GenBank/DDBJ whole genome shotgun (WGS) entry which is preliminary data.</text>
</comment>
<dbReference type="AlphaFoldDB" id="A0AA39P9X2"/>
<protein>
    <recommendedName>
        <fullName evidence="3">F-box domain-containing protein</fullName>
    </recommendedName>
</protein>
<keyword evidence="2" id="KW-1185">Reference proteome</keyword>
<accession>A0AA39P9X2</accession>
<dbReference type="Proteomes" id="UP001175227">
    <property type="component" value="Unassembled WGS sequence"/>
</dbReference>
<dbReference type="EMBL" id="JAUEPR010000011">
    <property type="protein sequence ID" value="KAK0479573.1"/>
    <property type="molecule type" value="Genomic_DNA"/>
</dbReference>
<gene>
    <name evidence="1" type="ORF">IW261DRAFT_1564215</name>
</gene>
<organism evidence="1 2">
    <name type="scientific">Armillaria novae-zelandiae</name>
    <dbReference type="NCBI Taxonomy" id="153914"/>
    <lineage>
        <taxon>Eukaryota</taxon>
        <taxon>Fungi</taxon>
        <taxon>Dikarya</taxon>
        <taxon>Basidiomycota</taxon>
        <taxon>Agaricomycotina</taxon>
        <taxon>Agaricomycetes</taxon>
        <taxon>Agaricomycetidae</taxon>
        <taxon>Agaricales</taxon>
        <taxon>Marasmiineae</taxon>
        <taxon>Physalacriaceae</taxon>
        <taxon>Armillaria</taxon>
    </lineage>
</organism>
<evidence type="ECO:0008006" key="3">
    <source>
        <dbReference type="Google" id="ProtNLM"/>
    </source>
</evidence>
<dbReference type="SUPFAM" id="SSF52047">
    <property type="entry name" value="RNI-like"/>
    <property type="match status" value="1"/>
</dbReference>
<reference evidence="1" key="1">
    <citation type="submission" date="2023-06" db="EMBL/GenBank/DDBJ databases">
        <authorList>
            <consortium name="Lawrence Berkeley National Laboratory"/>
            <person name="Ahrendt S."/>
            <person name="Sahu N."/>
            <person name="Indic B."/>
            <person name="Wong-Bajracharya J."/>
            <person name="Merenyi Z."/>
            <person name="Ke H.-M."/>
            <person name="Monk M."/>
            <person name="Kocsube S."/>
            <person name="Drula E."/>
            <person name="Lipzen A."/>
            <person name="Balint B."/>
            <person name="Henrissat B."/>
            <person name="Andreopoulos B."/>
            <person name="Martin F.M."/>
            <person name="Harder C.B."/>
            <person name="Rigling D."/>
            <person name="Ford K.L."/>
            <person name="Foster G.D."/>
            <person name="Pangilinan J."/>
            <person name="Papanicolaou A."/>
            <person name="Barry K."/>
            <person name="LaButti K."/>
            <person name="Viragh M."/>
            <person name="Koriabine M."/>
            <person name="Yan M."/>
            <person name="Riley R."/>
            <person name="Champramary S."/>
            <person name="Plett K.L."/>
            <person name="Tsai I.J."/>
            <person name="Slot J."/>
            <person name="Sipos G."/>
            <person name="Plett J."/>
            <person name="Nagy L.G."/>
            <person name="Grigoriev I.V."/>
        </authorList>
    </citation>
    <scope>NUCLEOTIDE SEQUENCE</scope>
    <source>
        <strain evidence="1">ICMP 16352</strain>
    </source>
</reference>
<evidence type="ECO:0000313" key="2">
    <source>
        <dbReference type="Proteomes" id="UP001175227"/>
    </source>
</evidence>
<name>A0AA39P9X2_9AGAR</name>
<evidence type="ECO:0000313" key="1">
    <source>
        <dbReference type="EMBL" id="KAK0479573.1"/>
    </source>
</evidence>